<evidence type="ECO:0000259" key="1">
    <source>
        <dbReference type="Pfam" id="PF01368"/>
    </source>
</evidence>
<accession>R4PWI1</accession>
<reference evidence="2 3" key="1">
    <citation type="journal article" date="2013" name="Nat. Biotechnol.">
        <title>Genome sequences of rare, uncultured bacteria obtained by differential coverage binning of multiple metagenomes.</title>
        <authorList>
            <person name="Albertsen M."/>
            <person name="Hugenholtz P."/>
            <person name="Skarshewski A."/>
            <person name="Nielsen K.L."/>
            <person name="Tyson G.W."/>
            <person name="Nielsen P.H."/>
        </authorList>
    </citation>
    <scope>NUCLEOTIDE SEQUENCE [LARGE SCALE GENOMIC DNA]</scope>
    <source>
        <strain evidence="2">TM71</strain>
    </source>
</reference>
<gene>
    <name evidence="2" type="ORF">L336_0931</name>
</gene>
<dbReference type="Gene3D" id="3.10.310.30">
    <property type="match status" value="1"/>
</dbReference>
<organism evidence="2 3">
    <name type="scientific">Candidatus Saccharimonas aalborgensis</name>
    <dbReference type="NCBI Taxonomy" id="1332188"/>
    <lineage>
        <taxon>Bacteria</taxon>
        <taxon>Candidatus Saccharimonadota</taxon>
        <taxon>Candidatus Saccharimonadia</taxon>
        <taxon>Candidatus Saccharimonadales</taxon>
        <taxon>Candidatus Saccharimonadaceae</taxon>
        <taxon>Candidatus Saccharimonas</taxon>
    </lineage>
</organism>
<dbReference type="PANTHER" id="PTHR47618">
    <property type="entry name" value="BIFUNCTIONAL OLIGORIBONUCLEASE AND PAP PHOSPHATASE NRNA"/>
    <property type="match status" value="1"/>
</dbReference>
<keyword evidence="3" id="KW-1185">Reference proteome</keyword>
<name>R4PWI1_9BACT</name>
<evidence type="ECO:0000313" key="3">
    <source>
        <dbReference type="Proteomes" id="UP000013893"/>
    </source>
</evidence>
<evidence type="ECO:0000313" key="2">
    <source>
        <dbReference type="EMBL" id="AGL62630.1"/>
    </source>
</evidence>
<dbReference type="RefSeq" id="WP_015642080.1">
    <property type="nucleotide sequence ID" value="NC_021219.1"/>
</dbReference>
<dbReference type="AlphaFoldDB" id="R4PWI1"/>
<dbReference type="InterPro" id="IPR051319">
    <property type="entry name" value="Oligoribo/pAp-PDE_c-di-AMP_PDE"/>
</dbReference>
<proteinExistence type="predicted"/>
<dbReference type="STRING" id="1332188.L336_0931"/>
<dbReference type="KEGG" id="saal:L336_0931"/>
<dbReference type="OrthoDB" id="9803668at2"/>
<dbReference type="SUPFAM" id="SSF64182">
    <property type="entry name" value="DHH phosphoesterases"/>
    <property type="match status" value="1"/>
</dbReference>
<dbReference type="PANTHER" id="PTHR47618:SF1">
    <property type="entry name" value="BIFUNCTIONAL OLIGORIBONUCLEASE AND PAP PHOSPHATASE NRNA"/>
    <property type="match status" value="1"/>
</dbReference>
<sequence length="338" mass="37191">MYTTAISQISDAASVVIIQGENPDGDSLGSSLALEELLGEQGKRVTMYCAIDMPKYLRYIRGWDRVVNEFPFDADLAIVVDTAAEALLEKCLAVPGARHYLETHPVIVLDHHGENDEDESLNDLSFSHEFVMSSSAASTGELIYELVREASWQLTPSAAEYLYISIAADTLGMTTQSATAATFQTVADLVKAGAIPAEIELRRREYMKKPADILAYKAQLIERIEYHLDGKLATVHIPWEDIAEYSDRYNPSVLVLDEMRLVEGVEVACAIKTYPDGKLTGKLRCNTPVANMIAGYFGGGGHSYAAGYKIHDAYDAALHELLTATDKALREYHDTQTS</sequence>
<dbReference type="Pfam" id="PF01368">
    <property type="entry name" value="DHH"/>
    <property type="match status" value="1"/>
</dbReference>
<dbReference type="EMBL" id="CP005957">
    <property type="protein sequence ID" value="AGL62630.1"/>
    <property type="molecule type" value="Genomic_DNA"/>
</dbReference>
<dbReference type="Proteomes" id="UP000013893">
    <property type="component" value="Chromosome"/>
</dbReference>
<protein>
    <submittedName>
        <fullName evidence="2">Putative phosphoesterase</fullName>
    </submittedName>
</protein>
<dbReference type="Gene3D" id="3.90.1640.10">
    <property type="entry name" value="inorganic pyrophosphatase (n-terminal core)"/>
    <property type="match status" value="1"/>
</dbReference>
<dbReference type="HOGENOM" id="CLU_039720_0_1_0"/>
<dbReference type="InterPro" id="IPR001667">
    <property type="entry name" value="DDH_dom"/>
</dbReference>
<dbReference type="InterPro" id="IPR038763">
    <property type="entry name" value="DHH_sf"/>
</dbReference>
<feature type="domain" description="DDH" evidence="1">
    <location>
        <begin position="15"/>
        <end position="166"/>
    </location>
</feature>